<evidence type="ECO:0000313" key="2">
    <source>
        <dbReference type="Proteomes" id="UP000569202"/>
    </source>
</evidence>
<sequence>MSPVEQHYMDVMSAQQDGFVTFAKTKVRKYIKKEEISFIKTVNTLSEIEINFSSISISSNLLLKDQK</sequence>
<gene>
    <name evidence="1" type="ORF">HLH17_12210</name>
</gene>
<dbReference type="EMBL" id="JABERL010000033">
    <property type="protein sequence ID" value="NNH78422.1"/>
    <property type="molecule type" value="Genomic_DNA"/>
</dbReference>
<comment type="caution">
    <text evidence="1">The sequence shown here is derived from an EMBL/GenBank/DDBJ whole genome shotgun (WGS) entry which is preliminary data.</text>
</comment>
<dbReference type="Proteomes" id="UP000569202">
    <property type="component" value="Unassembled WGS sequence"/>
</dbReference>
<dbReference type="AlphaFoldDB" id="A0A241VFY9"/>
<name>A0A241VFY9_9GAMM</name>
<accession>A0A241VFY9</accession>
<proteinExistence type="predicted"/>
<organism evidence="1 2">
    <name type="scientific">Acinetobacter terrae</name>
    <dbReference type="NCBI Taxonomy" id="2731247"/>
    <lineage>
        <taxon>Bacteria</taxon>
        <taxon>Pseudomonadati</taxon>
        <taxon>Pseudomonadota</taxon>
        <taxon>Gammaproteobacteria</taxon>
        <taxon>Moraxellales</taxon>
        <taxon>Moraxellaceae</taxon>
        <taxon>Acinetobacter</taxon>
        <taxon>Acinetobacter Taxon 24</taxon>
    </lineage>
</organism>
<dbReference type="RefSeq" id="WP_067722867.1">
    <property type="nucleotide sequence ID" value="NZ_JABERI010000014.1"/>
</dbReference>
<protein>
    <submittedName>
        <fullName evidence="1">Uncharacterized protein</fullName>
    </submittedName>
</protein>
<accession>A0A7Y2RGL0</accession>
<evidence type="ECO:0000313" key="1">
    <source>
        <dbReference type="EMBL" id="NNH78422.1"/>
    </source>
</evidence>
<dbReference type="STRING" id="1977878.B9T23_10060"/>
<reference evidence="1 2" key="1">
    <citation type="submission" date="2020-04" db="EMBL/GenBank/DDBJ databases">
        <title>Acinetobacter Taxon 24.</title>
        <authorList>
            <person name="Nemec A."/>
            <person name="Radolfova-Krizova L."/>
            <person name="Higgins P.G."/>
            <person name="Spanelova P."/>
        </authorList>
    </citation>
    <scope>NUCLEOTIDE SEQUENCE [LARGE SCALE GENOMIC DNA]</scope>
    <source>
        <strain evidence="1 2">ANC 5380</strain>
    </source>
</reference>